<dbReference type="CDD" id="cd06574">
    <property type="entry name" value="TM_PBP1_branched-chain-AA_like"/>
    <property type="match status" value="1"/>
</dbReference>
<feature type="transmembrane region" description="Helical" evidence="6">
    <location>
        <begin position="90"/>
        <end position="114"/>
    </location>
</feature>
<feature type="transmembrane region" description="Helical" evidence="6">
    <location>
        <begin position="268"/>
        <end position="287"/>
    </location>
</feature>
<organism evidence="7">
    <name type="scientific">Eubacterium limosum</name>
    <dbReference type="NCBI Taxonomy" id="1736"/>
    <lineage>
        <taxon>Bacteria</taxon>
        <taxon>Bacillati</taxon>
        <taxon>Bacillota</taxon>
        <taxon>Clostridia</taxon>
        <taxon>Eubacteriales</taxon>
        <taxon>Eubacteriaceae</taxon>
        <taxon>Eubacterium</taxon>
    </lineage>
</organism>
<evidence type="ECO:0000256" key="3">
    <source>
        <dbReference type="ARBA" id="ARBA00022692"/>
    </source>
</evidence>
<feature type="transmembrane region" description="Helical" evidence="6">
    <location>
        <begin position="186"/>
        <end position="206"/>
    </location>
</feature>
<feature type="transmembrane region" description="Helical" evidence="6">
    <location>
        <begin position="242"/>
        <end position="262"/>
    </location>
</feature>
<name>A0A6N3DE50_EUBLI</name>
<dbReference type="AlphaFoldDB" id="A0A6N3DE50"/>
<evidence type="ECO:0000313" key="7">
    <source>
        <dbReference type="EMBL" id="VYU27180.1"/>
    </source>
</evidence>
<sequence>MDIISGLVINVLEEGFIYGIMAVGVYITYSVLDFPDLSVDGTFPLGMCLTAMLITAGVNPWLACVAAFVVGAAAGCITGFLHVKLGITDLLSGILVMTGLYSINLALTGGSAVLPFYNMPTIFNTGLAAVLPTGYGLVIMVAVICIVVKLLIDLYLKTQSGMLLRASGDNPQYVVSQGRDPGKMKIIGLAIGNGCTALSGCILAQQTESANVAVGTGMVVMALASVIIGMNLFKRVSFVKPTLAVIFGAIIYKACLAIAMQIGLPTNYLKLLMAVIFTIALVGGKLFPERRKKNHAES</sequence>
<evidence type="ECO:0000256" key="5">
    <source>
        <dbReference type="ARBA" id="ARBA00023136"/>
    </source>
</evidence>
<evidence type="ECO:0000256" key="2">
    <source>
        <dbReference type="ARBA" id="ARBA00022475"/>
    </source>
</evidence>
<evidence type="ECO:0000256" key="4">
    <source>
        <dbReference type="ARBA" id="ARBA00022989"/>
    </source>
</evidence>
<feature type="transmembrane region" description="Helical" evidence="6">
    <location>
        <begin position="60"/>
        <end position="83"/>
    </location>
</feature>
<gene>
    <name evidence="7" type="ORF">ELLFYP34_03108</name>
</gene>
<protein>
    <submittedName>
        <fullName evidence="7">Ribose ABC transporter permease protein</fullName>
    </submittedName>
</protein>
<dbReference type="PANTHER" id="PTHR32196">
    <property type="entry name" value="ABC TRANSPORTER PERMEASE PROTEIN YPHD-RELATED-RELATED"/>
    <property type="match status" value="1"/>
</dbReference>
<keyword evidence="2" id="KW-1003">Cell membrane</keyword>
<dbReference type="Pfam" id="PF02653">
    <property type="entry name" value="BPD_transp_2"/>
    <property type="match status" value="1"/>
</dbReference>
<comment type="subcellular location">
    <subcellularLocation>
        <location evidence="1">Cell membrane</location>
        <topology evidence="1">Multi-pass membrane protein</topology>
    </subcellularLocation>
</comment>
<dbReference type="EMBL" id="CACRTR010000009">
    <property type="protein sequence ID" value="VYU27180.1"/>
    <property type="molecule type" value="Genomic_DNA"/>
</dbReference>
<feature type="transmembrane region" description="Helical" evidence="6">
    <location>
        <begin position="134"/>
        <end position="156"/>
    </location>
</feature>
<dbReference type="GO" id="GO:0005886">
    <property type="term" value="C:plasma membrane"/>
    <property type="evidence" value="ECO:0007669"/>
    <property type="project" value="UniProtKB-SubCell"/>
</dbReference>
<dbReference type="GO" id="GO:0022857">
    <property type="term" value="F:transmembrane transporter activity"/>
    <property type="evidence" value="ECO:0007669"/>
    <property type="project" value="InterPro"/>
</dbReference>
<keyword evidence="4 6" id="KW-1133">Transmembrane helix</keyword>
<reference evidence="7" key="1">
    <citation type="submission" date="2019-11" db="EMBL/GenBank/DDBJ databases">
        <authorList>
            <person name="Feng L."/>
        </authorList>
    </citation>
    <scope>NUCLEOTIDE SEQUENCE</scope>
    <source>
        <strain evidence="7">ElimosumLFYP34</strain>
    </source>
</reference>
<keyword evidence="3 6" id="KW-0812">Transmembrane</keyword>
<dbReference type="PANTHER" id="PTHR32196:SF69">
    <property type="entry name" value="BRANCHED-CHAIN AMINO ACID TRANSPORT SYSTEM, PERMEASE PROTEIN"/>
    <property type="match status" value="1"/>
</dbReference>
<evidence type="ECO:0000256" key="1">
    <source>
        <dbReference type="ARBA" id="ARBA00004651"/>
    </source>
</evidence>
<keyword evidence="5 6" id="KW-0472">Membrane</keyword>
<feature type="transmembrane region" description="Helical" evidence="6">
    <location>
        <begin position="212"/>
        <end position="233"/>
    </location>
</feature>
<feature type="transmembrane region" description="Helical" evidence="6">
    <location>
        <begin position="15"/>
        <end position="32"/>
    </location>
</feature>
<evidence type="ECO:0000256" key="6">
    <source>
        <dbReference type="SAM" id="Phobius"/>
    </source>
</evidence>
<dbReference type="InterPro" id="IPR001851">
    <property type="entry name" value="ABC_transp_permease"/>
</dbReference>
<accession>A0A6N3DE50</accession>
<proteinExistence type="predicted"/>